<dbReference type="AlphaFoldDB" id="A0AAV4V8Y0"/>
<sequence>MRTINNFERRTKRNFNFLLCHQKKRKIHNGTQKDTCLLCAISKKRPNILANHEPLPAASIIGRRRRRSLTHKGVPAFLRHRIP</sequence>
<dbReference type="EMBL" id="BPLR01014150">
    <property type="protein sequence ID" value="GIY66742.1"/>
    <property type="molecule type" value="Genomic_DNA"/>
</dbReference>
<evidence type="ECO:0000313" key="2">
    <source>
        <dbReference type="Proteomes" id="UP001054945"/>
    </source>
</evidence>
<keyword evidence="2" id="KW-1185">Reference proteome</keyword>
<accession>A0AAV4V8Y0</accession>
<dbReference type="Proteomes" id="UP001054945">
    <property type="component" value="Unassembled WGS sequence"/>
</dbReference>
<reference evidence="1 2" key="1">
    <citation type="submission" date="2021-06" db="EMBL/GenBank/DDBJ databases">
        <title>Caerostris extrusa draft genome.</title>
        <authorList>
            <person name="Kono N."/>
            <person name="Arakawa K."/>
        </authorList>
    </citation>
    <scope>NUCLEOTIDE SEQUENCE [LARGE SCALE GENOMIC DNA]</scope>
</reference>
<proteinExistence type="predicted"/>
<comment type="caution">
    <text evidence="1">The sequence shown here is derived from an EMBL/GenBank/DDBJ whole genome shotgun (WGS) entry which is preliminary data.</text>
</comment>
<organism evidence="1 2">
    <name type="scientific">Caerostris extrusa</name>
    <name type="common">Bark spider</name>
    <name type="synonym">Caerostris bankana</name>
    <dbReference type="NCBI Taxonomy" id="172846"/>
    <lineage>
        <taxon>Eukaryota</taxon>
        <taxon>Metazoa</taxon>
        <taxon>Ecdysozoa</taxon>
        <taxon>Arthropoda</taxon>
        <taxon>Chelicerata</taxon>
        <taxon>Arachnida</taxon>
        <taxon>Araneae</taxon>
        <taxon>Araneomorphae</taxon>
        <taxon>Entelegynae</taxon>
        <taxon>Araneoidea</taxon>
        <taxon>Araneidae</taxon>
        <taxon>Caerostris</taxon>
    </lineage>
</organism>
<gene>
    <name evidence="1" type="ORF">CEXT_447841</name>
</gene>
<name>A0AAV4V8Y0_CAEEX</name>
<protein>
    <submittedName>
        <fullName evidence="1">Uncharacterized protein</fullName>
    </submittedName>
</protein>
<evidence type="ECO:0000313" key="1">
    <source>
        <dbReference type="EMBL" id="GIY66742.1"/>
    </source>
</evidence>